<reference evidence="2 3" key="1">
    <citation type="submission" date="2016-05" db="EMBL/GenBank/DDBJ databases">
        <title>Single-cell genome of chain-forming Candidatus Thiomargarita nelsonii and comparison to other large sulfur-oxidizing bacteria.</title>
        <authorList>
            <person name="Winkel M."/>
            <person name="Salman V."/>
            <person name="Woyke T."/>
            <person name="Schulz-Vogt H."/>
            <person name="Richter M."/>
            <person name="Flood B."/>
            <person name="Bailey J."/>
            <person name="Amann R."/>
            <person name="Mussmann M."/>
        </authorList>
    </citation>
    <scope>NUCLEOTIDE SEQUENCE [LARGE SCALE GENOMIC DNA]</scope>
    <source>
        <strain evidence="2 3">THI036</strain>
    </source>
</reference>
<gene>
    <name evidence="2" type="ORF">THIOM_004683</name>
</gene>
<dbReference type="PANTHER" id="PTHR34107:SF1">
    <property type="entry name" value="SLL0198 PROTEIN"/>
    <property type="match status" value="1"/>
</dbReference>
<dbReference type="CDD" id="cd06260">
    <property type="entry name" value="DUF820-like"/>
    <property type="match status" value="1"/>
</dbReference>
<dbReference type="PANTHER" id="PTHR34107">
    <property type="entry name" value="SLL0198 PROTEIN-RELATED"/>
    <property type="match status" value="1"/>
</dbReference>
<evidence type="ECO:0000313" key="2">
    <source>
        <dbReference type="EMBL" id="OAD19670.1"/>
    </source>
</evidence>
<proteinExistence type="predicted"/>
<dbReference type="EMBL" id="LUTY01002708">
    <property type="protein sequence ID" value="OAD19670.1"/>
    <property type="molecule type" value="Genomic_DNA"/>
</dbReference>
<dbReference type="Gene3D" id="3.90.1570.10">
    <property type="entry name" value="tt1808, chain A"/>
    <property type="match status" value="1"/>
</dbReference>
<evidence type="ECO:0000313" key="3">
    <source>
        <dbReference type="Proteomes" id="UP000076962"/>
    </source>
</evidence>
<evidence type="ECO:0000259" key="1">
    <source>
        <dbReference type="Pfam" id="PF05685"/>
    </source>
</evidence>
<feature type="domain" description="Putative restriction endonuclease" evidence="1">
    <location>
        <begin position="21"/>
        <end position="146"/>
    </location>
</feature>
<dbReference type="Proteomes" id="UP000076962">
    <property type="component" value="Unassembled WGS sequence"/>
</dbReference>
<accession>A0A176RV83</accession>
<dbReference type="InterPro" id="IPR011335">
    <property type="entry name" value="Restrct_endonuc-II-like"/>
</dbReference>
<name>A0A176RV83_9GAMM</name>
<dbReference type="SUPFAM" id="SSF52980">
    <property type="entry name" value="Restriction endonuclease-like"/>
    <property type="match status" value="1"/>
</dbReference>
<comment type="caution">
    <text evidence="2">The sequence shown here is derived from an EMBL/GenBank/DDBJ whole genome shotgun (WGS) entry which is preliminary data.</text>
</comment>
<protein>
    <recommendedName>
        <fullName evidence="1">Putative restriction endonuclease domain-containing protein</fullName>
    </recommendedName>
</protein>
<dbReference type="InterPro" id="IPR008538">
    <property type="entry name" value="Uma2"/>
</dbReference>
<sequence>MSDSYEIENNGIDGEDNMGSIYHGLTQANIASSLKQTNKNIAVLTELSLDISQHDLSEYRLGVKNELKPDVCAYLELPTVPDEEVDLISVSQMPELAIEILSPRQAISYLIRKIKAYFALGVKSCWLVNPAIKSVTVYSQPKKSETFGMSVELFDNVMDIRLPVTEIFS</sequence>
<dbReference type="InterPro" id="IPR012296">
    <property type="entry name" value="Nuclease_put_TT1808"/>
</dbReference>
<dbReference type="AlphaFoldDB" id="A0A176RV83"/>
<keyword evidence="3" id="KW-1185">Reference proteome</keyword>
<organism evidence="2 3">
    <name type="scientific">Candidatus Thiomargarita nelsonii</name>
    <dbReference type="NCBI Taxonomy" id="1003181"/>
    <lineage>
        <taxon>Bacteria</taxon>
        <taxon>Pseudomonadati</taxon>
        <taxon>Pseudomonadota</taxon>
        <taxon>Gammaproteobacteria</taxon>
        <taxon>Thiotrichales</taxon>
        <taxon>Thiotrichaceae</taxon>
        <taxon>Thiomargarita</taxon>
    </lineage>
</organism>
<dbReference type="Pfam" id="PF05685">
    <property type="entry name" value="Uma2"/>
    <property type="match status" value="1"/>
</dbReference>